<organism evidence="2 3">
    <name type="scientific">Operophtera brumata</name>
    <name type="common">Winter moth</name>
    <name type="synonym">Phalaena brumata</name>
    <dbReference type="NCBI Taxonomy" id="104452"/>
    <lineage>
        <taxon>Eukaryota</taxon>
        <taxon>Metazoa</taxon>
        <taxon>Ecdysozoa</taxon>
        <taxon>Arthropoda</taxon>
        <taxon>Hexapoda</taxon>
        <taxon>Insecta</taxon>
        <taxon>Pterygota</taxon>
        <taxon>Neoptera</taxon>
        <taxon>Endopterygota</taxon>
        <taxon>Lepidoptera</taxon>
        <taxon>Glossata</taxon>
        <taxon>Ditrysia</taxon>
        <taxon>Geometroidea</taxon>
        <taxon>Geometridae</taxon>
        <taxon>Larentiinae</taxon>
        <taxon>Operophtera</taxon>
    </lineage>
</organism>
<dbReference type="Proteomes" id="UP000037510">
    <property type="component" value="Unassembled WGS sequence"/>
</dbReference>
<accession>A0A0L7KPI5</accession>
<reference evidence="2 3" key="1">
    <citation type="journal article" date="2015" name="Genome Biol. Evol.">
        <title>The genome of winter moth (Operophtera brumata) provides a genomic perspective on sexual dimorphism and phenology.</title>
        <authorList>
            <person name="Derks M.F."/>
            <person name="Smit S."/>
            <person name="Salis L."/>
            <person name="Schijlen E."/>
            <person name="Bossers A."/>
            <person name="Mateman C."/>
            <person name="Pijl A.S."/>
            <person name="de Ridder D."/>
            <person name="Groenen M.A."/>
            <person name="Visser M.E."/>
            <person name="Megens H.J."/>
        </authorList>
    </citation>
    <scope>NUCLEOTIDE SEQUENCE [LARGE SCALE GENOMIC DNA]</scope>
    <source>
        <strain evidence="2">WM2013NL</strain>
        <tissue evidence="2">Head and thorax</tissue>
    </source>
</reference>
<comment type="caution">
    <text evidence="2">The sequence shown here is derived from an EMBL/GenBank/DDBJ whole genome shotgun (WGS) entry which is preliminary data.</text>
</comment>
<sequence length="88" mass="10304">MFRKFNKDSSKFTTEHLHLSGPATPIFISENLTSKMKRLFYLAREAAKAKDYKFCWVSHGKIFVRRRENGPLVRFLSEADLEKLVVPK</sequence>
<evidence type="ECO:0000259" key="1">
    <source>
        <dbReference type="Pfam" id="PF25298"/>
    </source>
</evidence>
<proteinExistence type="predicted"/>
<protein>
    <submittedName>
        <fullName evidence="2">Zinc finger DNA binding protein</fullName>
    </submittedName>
</protein>
<dbReference type="Pfam" id="PF25298">
    <property type="entry name" value="Baculo_FP_2nd"/>
    <property type="match status" value="1"/>
</dbReference>
<evidence type="ECO:0000313" key="3">
    <source>
        <dbReference type="Proteomes" id="UP000037510"/>
    </source>
</evidence>
<dbReference type="AlphaFoldDB" id="A0A0L7KPI5"/>
<dbReference type="EMBL" id="JTDY01007459">
    <property type="protein sequence ID" value="KOB65182.1"/>
    <property type="molecule type" value="Genomic_DNA"/>
</dbReference>
<gene>
    <name evidence="2" type="ORF">OBRU01_23100</name>
</gene>
<keyword evidence="3" id="KW-1185">Reference proteome</keyword>
<dbReference type="InterPro" id="IPR057251">
    <property type="entry name" value="FP_C"/>
</dbReference>
<evidence type="ECO:0000313" key="2">
    <source>
        <dbReference type="EMBL" id="KOB65182.1"/>
    </source>
</evidence>
<name>A0A0L7KPI5_OPEBR</name>
<feature type="domain" description="FP protein C-terminal" evidence="1">
    <location>
        <begin position="33"/>
        <end position="85"/>
    </location>
</feature>